<dbReference type="Proteomes" id="UP001417504">
    <property type="component" value="Unassembled WGS sequence"/>
</dbReference>
<evidence type="ECO:0000313" key="2">
    <source>
        <dbReference type="Proteomes" id="UP001417504"/>
    </source>
</evidence>
<evidence type="ECO:0000313" key="1">
    <source>
        <dbReference type="EMBL" id="KAK9110542.1"/>
    </source>
</evidence>
<proteinExistence type="predicted"/>
<comment type="caution">
    <text evidence="1">The sequence shown here is derived from an EMBL/GenBank/DDBJ whole genome shotgun (WGS) entry which is preliminary data.</text>
</comment>
<reference evidence="1 2" key="1">
    <citation type="submission" date="2024-01" db="EMBL/GenBank/DDBJ databases">
        <title>Genome assemblies of Stephania.</title>
        <authorList>
            <person name="Yang L."/>
        </authorList>
    </citation>
    <scope>NUCLEOTIDE SEQUENCE [LARGE SCALE GENOMIC DNA]</scope>
    <source>
        <strain evidence="1">QJT</strain>
        <tissue evidence="1">Leaf</tissue>
    </source>
</reference>
<dbReference type="AlphaFoldDB" id="A0AAP0NJJ9"/>
<dbReference type="EMBL" id="JBBNAE010000007">
    <property type="protein sequence ID" value="KAK9110542.1"/>
    <property type="molecule type" value="Genomic_DNA"/>
</dbReference>
<organism evidence="1 2">
    <name type="scientific">Stephania japonica</name>
    <dbReference type="NCBI Taxonomy" id="461633"/>
    <lineage>
        <taxon>Eukaryota</taxon>
        <taxon>Viridiplantae</taxon>
        <taxon>Streptophyta</taxon>
        <taxon>Embryophyta</taxon>
        <taxon>Tracheophyta</taxon>
        <taxon>Spermatophyta</taxon>
        <taxon>Magnoliopsida</taxon>
        <taxon>Ranunculales</taxon>
        <taxon>Menispermaceae</taxon>
        <taxon>Menispermoideae</taxon>
        <taxon>Cissampelideae</taxon>
        <taxon>Stephania</taxon>
    </lineage>
</organism>
<gene>
    <name evidence="1" type="ORF">Sjap_018602</name>
</gene>
<sequence>MVSEMVKVVRGSMRHDTVVQFSVVDTEIHRPAREMLRAWRFDLKIPKYAFLLD</sequence>
<keyword evidence="2" id="KW-1185">Reference proteome</keyword>
<accession>A0AAP0NJJ9</accession>
<name>A0AAP0NJJ9_9MAGN</name>
<protein>
    <submittedName>
        <fullName evidence="1">Uncharacterized protein</fullName>
    </submittedName>
</protein>